<dbReference type="InterPro" id="IPR006311">
    <property type="entry name" value="TAT_signal"/>
</dbReference>
<evidence type="ECO:0000256" key="20">
    <source>
        <dbReference type="RuleBase" id="RU004494"/>
    </source>
</evidence>
<comment type="catalytic activity">
    <reaction evidence="19 20">
        <text>a quinol + 2 Fe(III)-[cytochrome c](out) = a quinone + 2 Fe(II)-[cytochrome c](out) + 2 H(+)(out)</text>
        <dbReference type="Rhea" id="RHEA:11484"/>
        <dbReference type="Rhea" id="RHEA-COMP:10350"/>
        <dbReference type="Rhea" id="RHEA-COMP:14399"/>
        <dbReference type="ChEBI" id="CHEBI:15378"/>
        <dbReference type="ChEBI" id="CHEBI:24646"/>
        <dbReference type="ChEBI" id="CHEBI:29033"/>
        <dbReference type="ChEBI" id="CHEBI:29034"/>
        <dbReference type="ChEBI" id="CHEBI:132124"/>
        <dbReference type="EC" id="7.1.1.8"/>
    </reaction>
</comment>
<evidence type="ECO:0000259" key="22">
    <source>
        <dbReference type="PROSITE" id="PS51296"/>
    </source>
</evidence>
<evidence type="ECO:0000256" key="21">
    <source>
        <dbReference type="RuleBase" id="RU004497"/>
    </source>
</evidence>
<comment type="miscellaneous">
    <text evidence="20">The Rieske protein is a high potential 2Fe-2S protein.</text>
</comment>
<evidence type="ECO:0000256" key="14">
    <source>
        <dbReference type="ARBA" id="ARBA00022989"/>
    </source>
</evidence>
<dbReference type="InterPro" id="IPR019470">
    <property type="entry name" value="Ubiq_cytC_Rdtase_Fe-S_su_TAT"/>
</dbReference>
<evidence type="ECO:0000256" key="11">
    <source>
        <dbReference type="ARBA" id="ARBA00022723"/>
    </source>
</evidence>
<keyword evidence="15" id="KW-0408">Iron</keyword>
<keyword evidence="7 20" id="KW-0813">Transport</keyword>
<evidence type="ECO:0000256" key="16">
    <source>
        <dbReference type="ARBA" id="ARBA00023014"/>
    </source>
</evidence>
<sequence>MHDEPGTNAAAEPVRRDFLTLLTVATAAVGACAFAWPFIDSLDGTGSGDAADAVVDIDLTHLAPGQQVETVWRGHPVFVVHRTQDALQALQTSELQRRLRDPVSAEHQQPDYAVNWHRSIVPEYGVMVGVCTHLGCIPRFRPTVDLAAPGGYACPCHGSRFDLAGRVFAGAPAPYNLPVPPHTLVTPTHLRIGVNPDGDHFDFDTIKQI</sequence>
<evidence type="ECO:0000256" key="1">
    <source>
        <dbReference type="ARBA" id="ARBA00002444"/>
    </source>
</evidence>
<keyword evidence="10" id="KW-0001">2Fe-2S</keyword>
<keyword evidence="11" id="KW-0479">Metal-binding</keyword>
<comment type="function">
    <text evidence="1">Component of the ubiquinol-cytochrome c reductase complex (complex III or cytochrome b-c1 complex), which is a respiratory chain that generates an electrochemical potential coupled to ATP synthesis.</text>
</comment>
<dbReference type="InterPro" id="IPR006317">
    <property type="entry name" value="Ubiquinol_cyt_c_Rdtase_Fe-S-su"/>
</dbReference>
<organism evidence="23 24">
    <name type="scientific">Lichenicola cladoniae</name>
    <dbReference type="NCBI Taxonomy" id="1484109"/>
    <lineage>
        <taxon>Bacteria</taxon>
        <taxon>Pseudomonadati</taxon>
        <taxon>Pseudomonadota</taxon>
        <taxon>Alphaproteobacteria</taxon>
        <taxon>Acetobacterales</taxon>
        <taxon>Acetobacteraceae</taxon>
        <taxon>Lichenicola</taxon>
    </lineage>
</organism>
<dbReference type="Pfam" id="PF00355">
    <property type="entry name" value="Rieske"/>
    <property type="match status" value="1"/>
</dbReference>
<evidence type="ECO:0000256" key="5">
    <source>
        <dbReference type="ARBA" id="ARBA00012951"/>
    </source>
</evidence>
<dbReference type="GO" id="GO:0005886">
    <property type="term" value="C:plasma membrane"/>
    <property type="evidence" value="ECO:0007669"/>
    <property type="project" value="UniProtKB-SubCell"/>
</dbReference>
<dbReference type="GO" id="GO:0051537">
    <property type="term" value="F:2 iron, 2 sulfur cluster binding"/>
    <property type="evidence" value="ECO:0007669"/>
    <property type="project" value="UniProtKB-KW"/>
</dbReference>
<keyword evidence="18" id="KW-1015">Disulfide bond</keyword>
<feature type="domain" description="Rieske" evidence="22">
    <location>
        <begin position="100"/>
        <end position="191"/>
    </location>
</feature>
<dbReference type="SUPFAM" id="SSF50022">
    <property type="entry name" value="ISP domain"/>
    <property type="match status" value="1"/>
</dbReference>
<evidence type="ECO:0000256" key="8">
    <source>
        <dbReference type="ARBA" id="ARBA00022475"/>
    </source>
</evidence>
<dbReference type="Gene3D" id="2.102.10.10">
    <property type="entry name" value="Rieske [2Fe-2S] iron-sulphur domain"/>
    <property type="match status" value="1"/>
</dbReference>
<protein>
    <recommendedName>
        <fullName evidence="6 20">Ubiquinol-cytochrome c reductase iron-sulfur subunit</fullName>
        <ecNumber evidence="5 20">7.1.1.8</ecNumber>
    </recommendedName>
</protein>
<proteinExistence type="inferred from homology"/>
<dbReference type="PROSITE" id="PS51318">
    <property type="entry name" value="TAT"/>
    <property type="match status" value="1"/>
</dbReference>
<gene>
    <name evidence="23" type="primary">petA</name>
    <name evidence="23" type="ORF">HN018_14010</name>
</gene>
<evidence type="ECO:0000256" key="18">
    <source>
        <dbReference type="ARBA" id="ARBA00023157"/>
    </source>
</evidence>
<keyword evidence="16" id="KW-0411">Iron-sulfur</keyword>
<evidence type="ECO:0000256" key="15">
    <source>
        <dbReference type="ARBA" id="ARBA00023004"/>
    </source>
</evidence>
<dbReference type="EC" id="7.1.1.8" evidence="5 20"/>
<dbReference type="InterPro" id="IPR017941">
    <property type="entry name" value="Rieske_2Fe-2S"/>
</dbReference>
<evidence type="ECO:0000256" key="2">
    <source>
        <dbReference type="ARBA" id="ARBA00004162"/>
    </source>
</evidence>
<dbReference type="InterPro" id="IPR019546">
    <property type="entry name" value="TAT_signal_bac_arc"/>
</dbReference>
<dbReference type="GO" id="GO:0008121">
    <property type="term" value="F:quinol-cytochrome-c reductase activity"/>
    <property type="evidence" value="ECO:0007669"/>
    <property type="project" value="UniProtKB-EC"/>
</dbReference>
<dbReference type="PANTHER" id="PTHR10134">
    <property type="entry name" value="CYTOCHROME B-C1 COMPLEX SUBUNIT RIESKE, MITOCHONDRIAL"/>
    <property type="match status" value="1"/>
</dbReference>
<evidence type="ECO:0000256" key="13">
    <source>
        <dbReference type="ARBA" id="ARBA00022982"/>
    </source>
</evidence>
<evidence type="ECO:0000313" key="24">
    <source>
        <dbReference type="Proteomes" id="UP000500767"/>
    </source>
</evidence>
<keyword evidence="13 20" id="KW-0249">Electron transport</keyword>
<dbReference type="PROSITE" id="PS51296">
    <property type="entry name" value="RIESKE"/>
    <property type="match status" value="1"/>
</dbReference>
<comment type="subunit">
    <text evidence="4 21">The main subunits of complex b-c1 are: cytochrome b, cytochrome c1 and the Rieske protein.</text>
</comment>
<comment type="subcellular location">
    <subcellularLocation>
        <location evidence="2">Cell membrane</location>
        <topology evidence="2">Single-pass membrane protein</topology>
    </subcellularLocation>
</comment>
<keyword evidence="9" id="KW-0812">Transmembrane</keyword>
<evidence type="ECO:0000256" key="7">
    <source>
        <dbReference type="ARBA" id="ARBA00022448"/>
    </source>
</evidence>
<evidence type="ECO:0000256" key="17">
    <source>
        <dbReference type="ARBA" id="ARBA00023136"/>
    </source>
</evidence>
<dbReference type="InterPro" id="IPR005805">
    <property type="entry name" value="Rieske_Fe-S_prot_C"/>
</dbReference>
<evidence type="ECO:0000313" key="23">
    <source>
        <dbReference type="EMBL" id="QKE92654.1"/>
    </source>
</evidence>
<dbReference type="EMBL" id="CP053708">
    <property type="protein sequence ID" value="QKE92654.1"/>
    <property type="molecule type" value="Genomic_DNA"/>
</dbReference>
<dbReference type="KEGG" id="lck:HN018_14010"/>
<accession>A0A6M8HVN0</accession>
<dbReference type="Proteomes" id="UP000500767">
    <property type="component" value="Chromosome"/>
</dbReference>
<comment type="cofactor">
    <cofactor evidence="20">
        <name>[2Fe-2S] cluster</name>
        <dbReference type="ChEBI" id="CHEBI:190135"/>
    </cofactor>
    <text evidence="20">Binds 1 [2Fe-2S] cluster per subunit.</text>
</comment>
<dbReference type="NCBIfam" id="TIGR01416">
    <property type="entry name" value="Rieske_proteo"/>
    <property type="match status" value="1"/>
</dbReference>
<dbReference type="InterPro" id="IPR014349">
    <property type="entry name" value="Rieske_Fe-S_prot"/>
</dbReference>
<evidence type="ECO:0000256" key="4">
    <source>
        <dbReference type="ARBA" id="ARBA00011649"/>
    </source>
</evidence>
<dbReference type="GO" id="GO:0046872">
    <property type="term" value="F:metal ion binding"/>
    <property type="evidence" value="ECO:0007669"/>
    <property type="project" value="UniProtKB-KW"/>
</dbReference>
<evidence type="ECO:0000256" key="10">
    <source>
        <dbReference type="ARBA" id="ARBA00022714"/>
    </source>
</evidence>
<keyword evidence="17" id="KW-0472">Membrane</keyword>
<dbReference type="Gene3D" id="1.20.5.510">
    <property type="entry name" value="Single helix bin"/>
    <property type="match status" value="1"/>
</dbReference>
<reference evidence="23 24" key="1">
    <citation type="journal article" date="2014" name="World J. Microbiol. Biotechnol.">
        <title>Biodiversity and physiological characteristics of Antarctic and Arctic lichens-associated bacteria.</title>
        <authorList>
            <person name="Lee Y.M."/>
            <person name="Kim E.H."/>
            <person name="Lee H.K."/>
            <person name="Hong S.G."/>
        </authorList>
    </citation>
    <scope>NUCLEOTIDE SEQUENCE [LARGE SCALE GENOMIC DNA]</scope>
    <source>
        <strain evidence="23 24">PAMC 26569</strain>
    </source>
</reference>
<evidence type="ECO:0000256" key="9">
    <source>
        <dbReference type="ARBA" id="ARBA00022692"/>
    </source>
</evidence>
<dbReference type="PRINTS" id="PR00162">
    <property type="entry name" value="RIESKE"/>
</dbReference>
<dbReference type="Pfam" id="PF10399">
    <property type="entry name" value="UCR_Fe-S_N"/>
    <property type="match status" value="1"/>
</dbReference>
<dbReference type="InterPro" id="IPR036922">
    <property type="entry name" value="Rieske_2Fe-2S_sf"/>
</dbReference>
<dbReference type="AlphaFoldDB" id="A0A6M8HVN0"/>
<evidence type="ECO:0000256" key="3">
    <source>
        <dbReference type="ARBA" id="ARBA00010651"/>
    </source>
</evidence>
<keyword evidence="24" id="KW-1185">Reference proteome</keyword>
<dbReference type="NCBIfam" id="TIGR01409">
    <property type="entry name" value="TAT_signal_seq"/>
    <property type="match status" value="1"/>
</dbReference>
<comment type="similarity">
    <text evidence="3">Belongs to the Rieske iron-sulfur protein family.</text>
</comment>
<keyword evidence="12" id="KW-1278">Translocase</keyword>
<evidence type="ECO:0000256" key="19">
    <source>
        <dbReference type="ARBA" id="ARBA00029351"/>
    </source>
</evidence>
<dbReference type="CDD" id="cd03470">
    <property type="entry name" value="Rieske_cytochrome_bc1"/>
    <property type="match status" value="1"/>
</dbReference>
<keyword evidence="14" id="KW-1133">Transmembrane helix</keyword>
<keyword evidence="8" id="KW-1003">Cell membrane</keyword>
<evidence type="ECO:0000256" key="12">
    <source>
        <dbReference type="ARBA" id="ARBA00022967"/>
    </source>
</evidence>
<name>A0A6M8HVN0_9PROT</name>
<evidence type="ECO:0000256" key="6">
    <source>
        <dbReference type="ARBA" id="ARBA00019816"/>
    </source>
</evidence>